<comment type="caution">
    <text evidence="2">The sequence shown here is derived from an EMBL/GenBank/DDBJ whole genome shotgun (WGS) entry which is preliminary data.</text>
</comment>
<feature type="signal peptide" evidence="1">
    <location>
        <begin position="1"/>
        <end position="18"/>
    </location>
</feature>
<dbReference type="SUPFAM" id="SSF53254">
    <property type="entry name" value="Phosphoglycerate mutase-like"/>
    <property type="match status" value="1"/>
</dbReference>
<gene>
    <name evidence="2" type="ORF">JJQ60_03490</name>
</gene>
<dbReference type="RefSeq" id="WP_201916660.1">
    <property type="nucleotide sequence ID" value="NZ_BAABAX010000021.1"/>
</dbReference>
<dbReference type="InterPro" id="IPR029033">
    <property type="entry name" value="His_PPase_superfam"/>
</dbReference>
<dbReference type="Proteomes" id="UP000651057">
    <property type="component" value="Unassembled WGS sequence"/>
</dbReference>
<keyword evidence="1" id="KW-0732">Signal</keyword>
<dbReference type="Pfam" id="PF00300">
    <property type="entry name" value="His_Phos_1"/>
    <property type="match status" value="1"/>
</dbReference>
<evidence type="ECO:0000256" key="1">
    <source>
        <dbReference type="SAM" id="SignalP"/>
    </source>
</evidence>
<dbReference type="EMBL" id="JAERQJ010000001">
    <property type="protein sequence ID" value="MBL0682563.1"/>
    <property type="molecule type" value="Genomic_DNA"/>
</dbReference>
<dbReference type="AlphaFoldDB" id="A0A936ZPZ4"/>
<reference evidence="2" key="1">
    <citation type="submission" date="2021-01" db="EMBL/GenBank/DDBJ databases">
        <authorList>
            <person name="Zhong Y.L."/>
        </authorList>
    </citation>
    <scope>NUCLEOTIDE SEQUENCE</scope>
    <source>
        <strain evidence="2">KCTC 23302</strain>
    </source>
</reference>
<proteinExistence type="predicted"/>
<feature type="chain" id="PRO_5037289896" evidence="1">
    <location>
        <begin position="19"/>
        <end position="170"/>
    </location>
</feature>
<dbReference type="InterPro" id="IPR013078">
    <property type="entry name" value="His_Pase_superF_clade-1"/>
</dbReference>
<protein>
    <submittedName>
        <fullName evidence="2">Histidine phosphatase family protein</fullName>
    </submittedName>
</protein>
<evidence type="ECO:0000313" key="3">
    <source>
        <dbReference type="Proteomes" id="UP000651057"/>
    </source>
</evidence>
<dbReference type="Gene3D" id="3.40.50.1240">
    <property type="entry name" value="Phosphoglycerate mutase-like"/>
    <property type="match status" value="1"/>
</dbReference>
<accession>A0A936ZPZ4</accession>
<evidence type="ECO:0000313" key="2">
    <source>
        <dbReference type="EMBL" id="MBL0682563.1"/>
    </source>
</evidence>
<organism evidence="2 3">
    <name type="scientific">Aquimarina mytili</name>
    <dbReference type="NCBI Taxonomy" id="874423"/>
    <lineage>
        <taxon>Bacteria</taxon>
        <taxon>Pseudomonadati</taxon>
        <taxon>Bacteroidota</taxon>
        <taxon>Flavobacteriia</taxon>
        <taxon>Flavobacteriales</taxon>
        <taxon>Flavobacteriaceae</taxon>
        <taxon>Aquimarina</taxon>
    </lineage>
</organism>
<sequence length="170" mass="19684">MKKLLVLFFALFSLVGFAQEPEIKQTTTTYFFIRHAEKEIKNTPKNRNPLLSETGKIRAQKWAELFSDTAVDMIYTTDYIRTRQTAKPIAENQGLQVSLYDPRNIYDLDFQQQTKGKTVIIVGHSNTTPLFVNTILKKEKYSQINEKDYGKLFIVKITENIITDTILNIN</sequence>
<keyword evidence="3" id="KW-1185">Reference proteome</keyword>
<name>A0A936ZPZ4_9FLAO</name>
<dbReference type="CDD" id="cd07067">
    <property type="entry name" value="HP_PGM_like"/>
    <property type="match status" value="1"/>
</dbReference>